<dbReference type="AlphaFoldDB" id="A0A7N2M8U7"/>
<reference evidence="3 4" key="1">
    <citation type="journal article" date="2016" name="G3 (Bethesda)">
        <title>First Draft Assembly and Annotation of the Genome of a California Endemic Oak Quercus lobata Nee (Fagaceae).</title>
        <authorList>
            <person name="Sork V.L."/>
            <person name="Fitz-Gibbon S.T."/>
            <person name="Puiu D."/>
            <person name="Crepeau M."/>
            <person name="Gugger P.F."/>
            <person name="Sherman R."/>
            <person name="Stevens K."/>
            <person name="Langley C.H."/>
            <person name="Pellegrini M."/>
            <person name="Salzberg S.L."/>
        </authorList>
    </citation>
    <scope>NUCLEOTIDE SEQUENCE [LARGE SCALE GENOMIC DNA]</scope>
    <source>
        <strain evidence="3 4">cv. SW786</strain>
    </source>
</reference>
<dbReference type="Gramene" id="QL08p003378:mrna">
    <property type="protein sequence ID" value="QL08p003378:mrna"/>
    <property type="gene ID" value="QL08p003378"/>
</dbReference>
<dbReference type="EnsemblPlants" id="QL08p003378:mrna">
    <property type="protein sequence ID" value="QL08p003378:mrna"/>
    <property type="gene ID" value="QL08p003378"/>
</dbReference>
<keyword evidence="4" id="KW-1185">Reference proteome</keyword>
<dbReference type="GO" id="GO:0099402">
    <property type="term" value="P:plant organ development"/>
    <property type="evidence" value="ECO:0007669"/>
    <property type="project" value="UniProtKB-ARBA"/>
</dbReference>
<dbReference type="EMBL" id="LRBV02000008">
    <property type="status" value="NOT_ANNOTATED_CDS"/>
    <property type="molecule type" value="Genomic_DNA"/>
</dbReference>
<dbReference type="GO" id="GO:0003723">
    <property type="term" value="F:RNA binding"/>
    <property type="evidence" value="ECO:0007669"/>
    <property type="project" value="InterPro"/>
</dbReference>
<dbReference type="Gene3D" id="1.25.40.10">
    <property type="entry name" value="Tetratricopeptide repeat domain"/>
    <property type="match status" value="2"/>
</dbReference>
<name>A0A7N2M8U7_QUELO</name>
<evidence type="ECO:0000256" key="1">
    <source>
        <dbReference type="ARBA" id="ARBA00022737"/>
    </source>
</evidence>
<dbReference type="GO" id="GO:0009451">
    <property type="term" value="P:RNA modification"/>
    <property type="evidence" value="ECO:0007669"/>
    <property type="project" value="InterPro"/>
</dbReference>
<dbReference type="OMA" id="HEQANEA"/>
<dbReference type="PANTHER" id="PTHR47926:SF458">
    <property type="entry name" value="PENTATRICOPEPTIDE REPEAT-CONTAINING PROTEIN"/>
    <property type="match status" value="1"/>
</dbReference>
<feature type="repeat" description="PPR" evidence="2">
    <location>
        <begin position="49"/>
        <end position="83"/>
    </location>
</feature>
<dbReference type="InterPro" id="IPR046960">
    <property type="entry name" value="PPR_At4g14850-like_plant"/>
</dbReference>
<dbReference type="InterPro" id="IPR011990">
    <property type="entry name" value="TPR-like_helical_dom_sf"/>
</dbReference>
<proteinExistence type="predicted"/>
<reference evidence="3" key="2">
    <citation type="submission" date="2021-01" db="UniProtKB">
        <authorList>
            <consortium name="EnsemblPlants"/>
        </authorList>
    </citation>
    <scope>IDENTIFICATION</scope>
</reference>
<sequence>MRHVARWVMHSCRLIKCLRDRNVEYNDKLVQSGDVDGAFEFFSLMLERNVRSWMVMIAGYVQCGKPKEAIHLFMEMEEARLRSNEVTVVAVRSACADLGDLDSGRRDARRVFDEMEERTIVSGSAMTAGLAMHGQAKEALRLFSKMVQIGMKPNDVSFIGLLHACSQLGMIDKECEFFNSMTRNYGIIPRIEHYGCMVDLFSRAGLLQEAYEFIMNIPSYQTSGVVWGALLV</sequence>
<dbReference type="InParanoid" id="A0A7N2M8U7"/>
<keyword evidence="1" id="KW-0677">Repeat</keyword>
<organism evidence="3 4">
    <name type="scientific">Quercus lobata</name>
    <name type="common">Valley oak</name>
    <dbReference type="NCBI Taxonomy" id="97700"/>
    <lineage>
        <taxon>Eukaryota</taxon>
        <taxon>Viridiplantae</taxon>
        <taxon>Streptophyta</taxon>
        <taxon>Embryophyta</taxon>
        <taxon>Tracheophyta</taxon>
        <taxon>Spermatophyta</taxon>
        <taxon>Magnoliopsida</taxon>
        <taxon>eudicotyledons</taxon>
        <taxon>Gunneridae</taxon>
        <taxon>Pentapetalae</taxon>
        <taxon>rosids</taxon>
        <taxon>fabids</taxon>
        <taxon>Fagales</taxon>
        <taxon>Fagaceae</taxon>
        <taxon>Quercus</taxon>
    </lineage>
</organism>
<feature type="repeat" description="PPR" evidence="2">
    <location>
        <begin position="119"/>
        <end position="153"/>
    </location>
</feature>
<evidence type="ECO:0000256" key="2">
    <source>
        <dbReference type="PROSITE-ProRule" id="PRU00708"/>
    </source>
</evidence>
<evidence type="ECO:0000313" key="4">
    <source>
        <dbReference type="Proteomes" id="UP000594261"/>
    </source>
</evidence>
<dbReference type="Proteomes" id="UP000594261">
    <property type="component" value="Chromosome 8"/>
</dbReference>
<dbReference type="NCBIfam" id="TIGR00756">
    <property type="entry name" value="PPR"/>
    <property type="match status" value="1"/>
</dbReference>
<dbReference type="PANTHER" id="PTHR47926">
    <property type="entry name" value="PENTATRICOPEPTIDE REPEAT-CONTAINING PROTEIN"/>
    <property type="match status" value="1"/>
</dbReference>
<dbReference type="PROSITE" id="PS51375">
    <property type="entry name" value="PPR"/>
    <property type="match status" value="2"/>
</dbReference>
<dbReference type="Pfam" id="PF01535">
    <property type="entry name" value="PPR"/>
    <property type="match status" value="3"/>
</dbReference>
<dbReference type="FunFam" id="1.25.40.10:FF:000158">
    <property type="entry name" value="pentatricopeptide repeat-containing protein At2g33680"/>
    <property type="match status" value="1"/>
</dbReference>
<evidence type="ECO:0000313" key="3">
    <source>
        <dbReference type="EnsemblPlants" id="QL08p003378:mrna"/>
    </source>
</evidence>
<accession>A0A7N2M8U7</accession>
<protein>
    <recommendedName>
        <fullName evidence="5">Pentatricopeptide repeat-containing protein</fullName>
    </recommendedName>
</protein>
<evidence type="ECO:0008006" key="5">
    <source>
        <dbReference type="Google" id="ProtNLM"/>
    </source>
</evidence>
<dbReference type="InterPro" id="IPR002885">
    <property type="entry name" value="PPR_rpt"/>
</dbReference>
<dbReference type="Pfam" id="PF13041">
    <property type="entry name" value="PPR_2"/>
    <property type="match status" value="1"/>
</dbReference>